<gene>
    <name evidence="2" type="ORF">IQ217_02245</name>
</gene>
<evidence type="ECO:0000256" key="1">
    <source>
        <dbReference type="SAM" id="Phobius"/>
    </source>
</evidence>
<feature type="transmembrane region" description="Helical" evidence="1">
    <location>
        <begin position="117"/>
        <end position="136"/>
    </location>
</feature>
<name>A0ABR9VMW2_9SYNC</name>
<evidence type="ECO:0000313" key="2">
    <source>
        <dbReference type="EMBL" id="MBE9252691.1"/>
    </source>
</evidence>
<accession>A0ABR9VMW2</accession>
<dbReference type="PANTHER" id="PTHR37314">
    <property type="entry name" value="SLR0142 PROTEIN"/>
    <property type="match status" value="1"/>
</dbReference>
<dbReference type="RefSeq" id="WP_190598638.1">
    <property type="nucleotide sequence ID" value="NZ_JADEVV010000004.1"/>
</dbReference>
<proteinExistence type="predicted"/>
<evidence type="ECO:0000313" key="3">
    <source>
        <dbReference type="Proteomes" id="UP000658720"/>
    </source>
</evidence>
<keyword evidence="1" id="KW-0812">Transmembrane</keyword>
<reference evidence="2 3" key="1">
    <citation type="submission" date="2020-10" db="EMBL/GenBank/DDBJ databases">
        <authorList>
            <person name="Castelo-Branco R."/>
            <person name="Eusebio N."/>
            <person name="Adriana R."/>
            <person name="Vieira A."/>
            <person name="Brugerolle De Fraissinette N."/>
            <person name="Rezende De Castro R."/>
            <person name="Schneider M.P."/>
            <person name="Vasconcelos V."/>
            <person name="Leao P.N."/>
        </authorList>
    </citation>
    <scope>NUCLEOTIDE SEQUENCE [LARGE SCALE GENOMIC DNA]</scope>
    <source>
        <strain evidence="2 3">LEGE 00031</strain>
    </source>
</reference>
<organism evidence="2 3">
    <name type="scientific">Synechocystis salina LEGE 00031</name>
    <dbReference type="NCBI Taxonomy" id="1828736"/>
    <lineage>
        <taxon>Bacteria</taxon>
        <taxon>Bacillati</taxon>
        <taxon>Cyanobacteriota</taxon>
        <taxon>Cyanophyceae</taxon>
        <taxon>Synechococcales</taxon>
        <taxon>Merismopediaceae</taxon>
        <taxon>Synechocystis</taxon>
    </lineage>
</organism>
<keyword evidence="1" id="KW-0472">Membrane</keyword>
<protein>
    <submittedName>
        <fullName evidence="2">DUF1275 domain-containing protein</fullName>
    </submittedName>
</protein>
<comment type="caution">
    <text evidence="2">The sequence shown here is derived from an EMBL/GenBank/DDBJ whole genome shotgun (WGS) entry which is preliminary data.</text>
</comment>
<keyword evidence="1" id="KW-1133">Transmembrane helix</keyword>
<dbReference type="Proteomes" id="UP000658720">
    <property type="component" value="Unassembled WGS sequence"/>
</dbReference>
<dbReference type="Pfam" id="PF06912">
    <property type="entry name" value="DUF1275"/>
    <property type="match status" value="1"/>
</dbReference>
<keyword evidence="3" id="KW-1185">Reference proteome</keyword>
<feature type="transmembrane region" description="Helical" evidence="1">
    <location>
        <begin position="89"/>
        <end position="111"/>
    </location>
</feature>
<feature type="transmembrane region" description="Helical" evidence="1">
    <location>
        <begin position="187"/>
        <end position="207"/>
    </location>
</feature>
<dbReference type="InterPro" id="IPR010699">
    <property type="entry name" value="DUF1275"/>
</dbReference>
<feature type="transmembrane region" description="Helical" evidence="1">
    <location>
        <begin position="213"/>
        <end position="234"/>
    </location>
</feature>
<sequence>MKLLLNEQFIVGVLFSWVAGFVDAASFLGLNGLFTSHITGNLVIAATEIIGVGGQALWVRLAVIPVFMFAVILTTVLARRHQLKLSHLISMETLVLLLFTITAIILAPAHHKSANNLPLFLTGSLGVFSMGMQNALMRESLGHIAPTTAMTNNLTQFTMDLALISGLQDTLRPRASCQDLDACRTRLIKFGSALLGFSVGAIFGGVLTAKLGLSSLCLPLVLMLWLSLKAELIFRHTDMNAGLK</sequence>
<feature type="transmembrane region" description="Helical" evidence="1">
    <location>
        <begin position="57"/>
        <end position="77"/>
    </location>
</feature>
<dbReference type="EMBL" id="JADEVV010000004">
    <property type="protein sequence ID" value="MBE9252691.1"/>
    <property type="molecule type" value="Genomic_DNA"/>
</dbReference>
<dbReference type="PANTHER" id="PTHR37314:SF5">
    <property type="entry name" value="SLR0142 PROTEIN"/>
    <property type="match status" value="1"/>
</dbReference>